<dbReference type="InterPro" id="IPR009061">
    <property type="entry name" value="DNA-bd_dom_put_sf"/>
</dbReference>
<gene>
    <name evidence="3" type="ORF">SAMN05216217_110104</name>
</gene>
<dbReference type="InterPro" id="IPR041657">
    <property type="entry name" value="HTH_17"/>
</dbReference>
<reference evidence="4" key="1">
    <citation type="submission" date="2016-10" db="EMBL/GenBank/DDBJ databases">
        <authorList>
            <person name="Varghese N."/>
            <person name="Submissions S."/>
        </authorList>
    </citation>
    <scope>NUCLEOTIDE SEQUENCE [LARGE SCALE GENOMIC DNA]</scope>
    <source>
        <strain evidence="4">DSM 24213</strain>
    </source>
</reference>
<dbReference type="OrthoDB" id="8455288at2"/>
<dbReference type="AlphaFoldDB" id="A0A1I4SLE9"/>
<dbReference type="EMBL" id="FOUI01000010">
    <property type="protein sequence ID" value="SFM65316.1"/>
    <property type="molecule type" value="Genomic_DNA"/>
</dbReference>
<name>A0A1I4SLE9_9GAMM</name>
<proteinExistence type="predicted"/>
<dbReference type="SUPFAM" id="SSF46955">
    <property type="entry name" value="Putative DNA-binding domain"/>
    <property type="match status" value="1"/>
</dbReference>
<protein>
    <submittedName>
        <fullName evidence="3">DNA binding domain-containing protein, excisionase family</fullName>
    </submittedName>
</protein>
<dbReference type="Pfam" id="PF12728">
    <property type="entry name" value="HTH_17"/>
    <property type="match status" value="1"/>
</dbReference>
<feature type="domain" description="Helix-turn-helix" evidence="2">
    <location>
        <begin position="31"/>
        <end position="80"/>
    </location>
</feature>
<dbReference type="RefSeq" id="WP_093476502.1">
    <property type="nucleotide sequence ID" value="NZ_FOUI01000010.1"/>
</dbReference>
<dbReference type="Proteomes" id="UP000243629">
    <property type="component" value="Unassembled WGS sequence"/>
</dbReference>
<feature type="region of interest" description="Disordered" evidence="1">
    <location>
        <begin position="1"/>
        <end position="25"/>
    </location>
</feature>
<sequence length="84" mass="9915">MDKHTKSDFSRQPSPQALGRKSPLPNEVLRTSDEVCLILNISRQTLWRMIKLNPSIPGRYQVGRSVRWSERELMQWLSKRNTKH</sequence>
<organism evidence="3 4">
    <name type="scientific">Halopseudomonas yangmingensis</name>
    <dbReference type="NCBI Taxonomy" id="1720063"/>
    <lineage>
        <taxon>Bacteria</taxon>
        <taxon>Pseudomonadati</taxon>
        <taxon>Pseudomonadota</taxon>
        <taxon>Gammaproteobacteria</taxon>
        <taxon>Pseudomonadales</taxon>
        <taxon>Pseudomonadaceae</taxon>
        <taxon>Halopseudomonas</taxon>
    </lineage>
</organism>
<keyword evidence="4" id="KW-1185">Reference proteome</keyword>
<evidence type="ECO:0000313" key="4">
    <source>
        <dbReference type="Proteomes" id="UP000243629"/>
    </source>
</evidence>
<evidence type="ECO:0000256" key="1">
    <source>
        <dbReference type="SAM" id="MobiDB-lite"/>
    </source>
</evidence>
<evidence type="ECO:0000259" key="2">
    <source>
        <dbReference type="Pfam" id="PF12728"/>
    </source>
</evidence>
<accession>A0A1I4SLE9</accession>
<evidence type="ECO:0000313" key="3">
    <source>
        <dbReference type="EMBL" id="SFM65316.1"/>
    </source>
</evidence>